<accession>A0ABQ4X4N7</accession>
<dbReference type="EMBL" id="BQNB010009200">
    <property type="protein sequence ID" value="GJS60129.1"/>
    <property type="molecule type" value="Genomic_DNA"/>
</dbReference>
<keyword evidence="2" id="KW-1185">Reference proteome</keyword>
<dbReference type="Proteomes" id="UP001151760">
    <property type="component" value="Unassembled WGS sequence"/>
</dbReference>
<reference evidence="1" key="1">
    <citation type="journal article" date="2022" name="Int. J. Mol. Sci.">
        <title>Draft Genome of Tanacetum Coccineum: Genomic Comparison of Closely Related Tanacetum-Family Plants.</title>
        <authorList>
            <person name="Yamashiro T."/>
            <person name="Shiraishi A."/>
            <person name="Nakayama K."/>
            <person name="Satake H."/>
        </authorList>
    </citation>
    <scope>NUCLEOTIDE SEQUENCE</scope>
</reference>
<gene>
    <name evidence="1" type="ORF">Tco_0654913</name>
</gene>
<name>A0ABQ4X4N7_9ASTR</name>
<evidence type="ECO:0000313" key="2">
    <source>
        <dbReference type="Proteomes" id="UP001151760"/>
    </source>
</evidence>
<proteinExistence type="predicted"/>
<reference evidence="1" key="2">
    <citation type="submission" date="2022-01" db="EMBL/GenBank/DDBJ databases">
        <authorList>
            <person name="Yamashiro T."/>
            <person name="Shiraishi A."/>
            <person name="Satake H."/>
            <person name="Nakayama K."/>
        </authorList>
    </citation>
    <scope>NUCLEOTIDE SEQUENCE</scope>
</reference>
<comment type="caution">
    <text evidence="1">The sequence shown here is derived from an EMBL/GenBank/DDBJ whole genome shotgun (WGS) entry which is preliminary data.</text>
</comment>
<protein>
    <recommendedName>
        <fullName evidence="3">TPX2 C-terminal domain-containing protein</fullName>
    </recommendedName>
</protein>
<evidence type="ECO:0008006" key="3">
    <source>
        <dbReference type="Google" id="ProtNLM"/>
    </source>
</evidence>
<sequence>MMLVCWKSRKLNLNVVEEPVVSVATTTKSIPVSAADLVTTAREEEQIPASTKTFSSSQSQLLQAKNKGKAIMVEPEVPLKKKDQIALDEELALRLHAEEQTELERMQRERVAPRRSLARIN</sequence>
<organism evidence="1 2">
    <name type="scientific">Tanacetum coccineum</name>
    <dbReference type="NCBI Taxonomy" id="301880"/>
    <lineage>
        <taxon>Eukaryota</taxon>
        <taxon>Viridiplantae</taxon>
        <taxon>Streptophyta</taxon>
        <taxon>Embryophyta</taxon>
        <taxon>Tracheophyta</taxon>
        <taxon>Spermatophyta</taxon>
        <taxon>Magnoliopsida</taxon>
        <taxon>eudicotyledons</taxon>
        <taxon>Gunneridae</taxon>
        <taxon>Pentapetalae</taxon>
        <taxon>asterids</taxon>
        <taxon>campanulids</taxon>
        <taxon>Asterales</taxon>
        <taxon>Asteraceae</taxon>
        <taxon>Asteroideae</taxon>
        <taxon>Anthemideae</taxon>
        <taxon>Anthemidinae</taxon>
        <taxon>Tanacetum</taxon>
    </lineage>
</organism>
<evidence type="ECO:0000313" key="1">
    <source>
        <dbReference type="EMBL" id="GJS60129.1"/>
    </source>
</evidence>